<comment type="subcellular location">
    <subcellularLocation>
        <location evidence="1">Membrane</location>
        <topology evidence="1">Multi-pass membrane protein</topology>
    </subcellularLocation>
</comment>
<evidence type="ECO:0000256" key="3">
    <source>
        <dbReference type="ARBA" id="ARBA00022989"/>
    </source>
</evidence>
<keyword evidence="4 5" id="KW-0472">Membrane</keyword>
<sequence>MIFTDFSKALAQMGDPRFRKVLFAGLGLTVGLFIAFYIGIVWLVGAVFPDVITLPFVGEVTFLQDVASGASLLAAMGLSVFLMVPVASAFTGLFLDEVADAVEGEHYPWLSQAPRAPFLTTVADTIAFLGVMLVANIVALALYLALPPLAPVIFWTLNGYLLGREYFQLVAMRRLGRDGAAQMRRKYAGRIWFAGGLMALPLSIPLVNLLIPILGAATFTHLYHRLSKDACGS</sequence>
<feature type="transmembrane region" description="Helical" evidence="5">
    <location>
        <begin position="21"/>
        <end position="48"/>
    </location>
</feature>
<feature type="transmembrane region" description="Helical" evidence="5">
    <location>
        <begin position="191"/>
        <end position="217"/>
    </location>
</feature>
<dbReference type="EMBL" id="CP042261">
    <property type="protein sequence ID" value="QDY69835.1"/>
    <property type="molecule type" value="Genomic_DNA"/>
</dbReference>
<dbReference type="Proteomes" id="UP000318483">
    <property type="component" value="Chromosome"/>
</dbReference>
<evidence type="ECO:0000256" key="2">
    <source>
        <dbReference type="ARBA" id="ARBA00022692"/>
    </source>
</evidence>
<reference evidence="6 7" key="1">
    <citation type="submission" date="2019-07" db="EMBL/GenBank/DDBJ databases">
        <title>Litoreibacter alkalisoli sp. nov., isolated from saline-alkaline soil.</title>
        <authorList>
            <person name="Wang S."/>
            <person name="Xu L."/>
            <person name="Xing Y.-T."/>
            <person name="Sun J.-Q."/>
        </authorList>
    </citation>
    <scope>NUCLEOTIDE SEQUENCE [LARGE SCALE GENOMIC DNA]</scope>
    <source>
        <strain evidence="6 7">LN3S51</strain>
    </source>
</reference>
<feature type="transmembrane region" description="Helical" evidence="5">
    <location>
        <begin position="68"/>
        <end position="95"/>
    </location>
</feature>
<feature type="transmembrane region" description="Helical" evidence="5">
    <location>
        <begin position="116"/>
        <end position="146"/>
    </location>
</feature>
<evidence type="ECO:0000256" key="1">
    <source>
        <dbReference type="ARBA" id="ARBA00004141"/>
    </source>
</evidence>
<evidence type="ECO:0000256" key="4">
    <source>
        <dbReference type="ARBA" id="ARBA00023136"/>
    </source>
</evidence>
<accession>A0A5B8I7M3</accession>
<gene>
    <name evidence="6" type="ORF">FPZ52_09525</name>
</gene>
<organism evidence="6 7">
    <name type="scientific">Qingshengfaniella alkalisoli</name>
    <dbReference type="NCBI Taxonomy" id="2599296"/>
    <lineage>
        <taxon>Bacteria</taxon>
        <taxon>Pseudomonadati</taxon>
        <taxon>Pseudomonadota</taxon>
        <taxon>Alphaproteobacteria</taxon>
        <taxon>Rhodobacterales</taxon>
        <taxon>Paracoccaceae</taxon>
        <taxon>Qingshengfaniella</taxon>
    </lineage>
</organism>
<protein>
    <recommendedName>
        <fullName evidence="8">CysZ protein</fullName>
    </recommendedName>
</protein>
<dbReference type="Pfam" id="PF07264">
    <property type="entry name" value="EI24"/>
    <property type="match status" value="1"/>
</dbReference>
<feature type="transmembrane region" description="Helical" evidence="5">
    <location>
        <begin position="152"/>
        <end position="171"/>
    </location>
</feature>
<dbReference type="KEGG" id="lit:FPZ52_09525"/>
<dbReference type="InterPro" id="IPR059112">
    <property type="entry name" value="CysZ/EI24"/>
</dbReference>
<keyword evidence="2 5" id="KW-0812">Transmembrane</keyword>
<dbReference type="RefSeq" id="WP_146365212.1">
    <property type="nucleotide sequence ID" value="NZ_CP042261.1"/>
</dbReference>
<evidence type="ECO:0000313" key="7">
    <source>
        <dbReference type="Proteomes" id="UP000318483"/>
    </source>
</evidence>
<evidence type="ECO:0000256" key="5">
    <source>
        <dbReference type="SAM" id="Phobius"/>
    </source>
</evidence>
<keyword evidence="3 5" id="KW-1133">Transmembrane helix</keyword>
<proteinExistence type="predicted"/>
<dbReference type="AlphaFoldDB" id="A0A5B8I7M3"/>
<dbReference type="OrthoDB" id="5421146at2"/>
<name>A0A5B8I7M3_9RHOB</name>
<evidence type="ECO:0000313" key="6">
    <source>
        <dbReference type="EMBL" id="QDY69835.1"/>
    </source>
</evidence>
<keyword evidence="7" id="KW-1185">Reference proteome</keyword>
<evidence type="ECO:0008006" key="8">
    <source>
        <dbReference type="Google" id="ProtNLM"/>
    </source>
</evidence>